<dbReference type="InterPro" id="IPR014013">
    <property type="entry name" value="Helic_SF1/SF2_ATP-bd_DinG/Rad3"/>
</dbReference>
<accession>A0AAI9N1V1</accession>
<keyword evidence="6 15" id="KW-0347">Helicase</keyword>
<dbReference type="InterPro" id="IPR006554">
    <property type="entry name" value="Helicase-like_DEXD_c2"/>
</dbReference>
<dbReference type="InterPro" id="IPR010614">
    <property type="entry name" value="RAD3-like_helicase_DEAD"/>
</dbReference>
<keyword evidence="7" id="KW-0067">ATP-binding</keyword>
<dbReference type="PANTHER" id="PTHR11472:SF34">
    <property type="entry name" value="REGULATOR OF TELOMERE ELONGATION HELICASE 1"/>
    <property type="match status" value="1"/>
</dbReference>
<gene>
    <name evidence="15" type="ORF">HFRIS_021046</name>
</gene>
<dbReference type="Gene3D" id="3.90.320.10">
    <property type="match status" value="1"/>
</dbReference>
<keyword evidence="9" id="KW-0411">Iron-sulfur</keyword>
<evidence type="ECO:0000256" key="12">
    <source>
        <dbReference type="ARBA" id="ARBA00023235"/>
    </source>
</evidence>
<name>A0AAI9N1V1_9BURK</name>
<dbReference type="PANTHER" id="PTHR11472">
    <property type="entry name" value="DNA REPAIR DEAD HELICASE RAD3/XP-D SUBFAMILY MEMBER"/>
    <property type="match status" value="1"/>
</dbReference>
<evidence type="ECO:0000256" key="7">
    <source>
        <dbReference type="ARBA" id="ARBA00022840"/>
    </source>
</evidence>
<evidence type="ECO:0000256" key="11">
    <source>
        <dbReference type="ARBA" id="ARBA00023204"/>
    </source>
</evidence>
<evidence type="ECO:0000256" key="4">
    <source>
        <dbReference type="ARBA" id="ARBA00022763"/>
    </source>
</evidence>
<dbReference type="EMBL" id="AEEC02000040">
    <property type="protein sequence ID" value="EOA02750.1"/>
    <property type="molecule type" value="Genomic_DNA"/>
</dbReference>
<evidence type="ECO:0000256" key="2">
    <source>
        <dbReference type="ARBA" id="ARBA00022723"/>
    </source>
</evidence>
<keyword evidence="5" id="KW-0378">Hydrolase</keyword>
<dbReference type="InterPro" id="IPR045028">
    <property type="entry name" value="DinG/Rad3-like"/>
</dbReference>
<dbReference type="GO" id="GO:0006281">
    <property type="term" value="P:DNA repair"/>
    <property type="evidence" value="ECO:0007669"/>
    <property type="project" value="UniProtKB-KW"/>
</dbReference>
<evidence type="ECO:0000256" key="13">
    <source>
        <dbReference type="ARBA" id="ARBA00038058"/>
    </source>
</evidence>
<dbReference type="Pfam" id="PF13307">
    <property type="entry name" value="Helicase_C_2"/>
    <property type="match status" value="1"/>
</dbReference>
<dbReference type="AlphaFoldDB" id="A0AAI9N1V1"/>
<dbReference type="SMART" id="SM00491">
    <property type="entry name" value="HELICc2"/>
    <property type="match status" value="1"/>
</dbReference>
<protein>
    <submittedName>
        <fullName evidence="15">ATP-dependent Rad3-related DNA helicase c2</fullName>
    </submittedName>
</protein>
<proteinExistence type="inferred from homology"/>
<keyword evidence="11" id="KW-0234">DNA repair</keyword>
<dbReference type="Proteomes" id="UP000006772">
    <property type="component" value="Unassembled WGS sequence"/>
</dbReference>
<keyword evidence="4" id="KW-0227">DNA damage</keyword>
<dbReference type="GO" id="GO:0016818">
    <property type="term" value="F:hydrolase activity, acting on acid anhydrides, in phosphorus-containing anhydrides"/>
    <property type="evidence" value="ECO:0007669"/>
    <property type="project" value="InterPro"/>
</dbReference>
<dbReference type="Pfam" id="PF06733">
    <property type="entry name" value="DEAD_2"/>
    <property type="match status" value="1"/>
</dbReference>
<keyword evidence="3" id="KW-0547">Nucleotide-binding</keyword>
<dbReference type="Gene3D" id="3.40.50.300">
    <property type="entry name" value="P-loop containing nucleotide triphosphate hydrolases"/>
    <property type="match status" value="2"/>
</dbReference>
<evidence type="ECO:0000256" key="8">
    <source>
        <dbReference type="ARBA" id="ARBA00023004"/>
    </source>
</evidence>
<evidence type="ECO:0000256" key="1">
    <source>
        <dbReference type="ARBA" id="ARBA00022485"/>
    </source>
</evidence>
<evidence type="ECO:0000256" key="9">
    <source>
        <dbReference type="ARBA" id="ARBA00023014"/>
    </source>
</evidence>
<dbReference type="GO" id="GO:0046872">
    <property type="term" value="F:metal ion binding"/>
    <property type="evidence" value="ECO:0007669"/>
    <property type="project" value="UniProtKB-KW"/>
</dbReference>
<evidence type="ECO:0000256" key="10">
    <source>
        <dbReference type="ARBA" id="ARBA00023125"/>
    </source>
</evidence>
<dbReference type="InterPro" id="IPR006555">
    <property type="entry name" value="ATP-dep_Helicase_C"/>
</dbReference>
<organism evidence="15 16">
    <name type="scientific">Herbaspirillum frisingense GSF30</name>
    <dbReference type="NCBI Taxonomy" id="864073"/>
    <lineage>
        <taxon>Bacteria</taxon>
        <taxon>Pseudomonadati</taxon>
        <taxon>Pseudomonadota</taxon>
        <taxon>Betaproteobacteria</taxon>
        <taxon>Burkholderiales</taxon>
        <taxon>Oxalobacteraceae</taxon>
        <taxon>Herbaspirillum</taxon>
    </lineage>
</organism>
<sequence>MSFVAALSMPPASAASTNASTVAPATDEAPRYRVSVRALCEFTAKVGDLDLRFTPTPTAQEGIAGHAIVAARRGEHYQSEVALAAEHGSLHVRGRADGYDPQQQLLEEVKTYRGQISSQPENHRQLHWAQLRVYGHLMCEKLDLPQIRLALVYFEIGSQQETRFEETRPREELASLFASQCERFARWAAQELAHRAARDTALQALAFPHGDFRPGQRQLAEAVFRAHRSRRCLLAQAPTGIGKTLGTLFPALKAAPEQRLDKILFLAAKTPGRQLALDAAATLTGRDGQGLPLRVLELCARDKACQYPDRLCRGDSCPLAQGFYDRLPAARSACLEAALLDRQRLQEIALAHQVCPYYLGSEMTRWSDLIVSDYNYWFDGGAMLHAMAQAHEWRVSVLADEAHNLVARARSMYSAQLSRAGLRAARAVAPPAVARPLQQLARAWTTATKGADLPYQVLEAPPARLVDALSNCIATLNDYLAQVAVPLEPALRDFHFDAMAFVRLAESFGPHSLFDLTRHDQRDNLLCIRNVVPAPFLGPRFAFAQSTTLFSATLAPWHYFADLLGMPPSTAWIDVDSPFRASQLQVRVAREISTTWQRRAASIDPICALMAQQYRQQPGNYLAFFSSFDYLQQARDALNRQHPDIPTWQQSPRMAESERDAFLARFACGGRGIGFAVLGGSFGEGVDLPGERLIGAFVATLGLPQFNPVNEQLRERMQTLFGAGYDYTYLYPGLQKVVQAAGRVIRTETDQGTVWLIDQRFARPEVRALLPGWWQVGQG</sequence>
<keyword evidence="10" id="KW-0238">DNA-binding</keyword>
<evidence type="ECO:0000259" key="14">
    <source>
        <dbReference type="PROSITE" id="PS51193"/>
    </source>
</evidence>
<feature type="domain" description="Helicase ATP-binding" evidence="14">
    <location>
        <begin position="202"/>
        <end position="460"/>
    </location>
</feature>
<keyword evidence="1" id="KW-0004">4Fe-4S</keyword>
<evidence type="ECO:0000256" key="3">
    <source>
        <dbReference type="ARBA" id="ARBA00022741"/>
    </source>
</evidence>
<keyword evidence="12" id="KW-0413">Isomerase</keyword>
<evidence type="ECO:0000256" key="5">
    <source>
        <dbReference type="ARBA" id="ARBA00022801"/>
    </source>
</evidence>
<comment type="similarity">
    <text evidence="13">Belongs to the helicase family. DinG subfamily.</text>
</comment>
<comment type="caution">
    <text evidence="15">The sequence shown here is derived from an EMBL/GenBank/DDBJ whole genome shotgun (WGS) entry which is preliminary data.</text>
</comment>
<dbReference type="GO" id="GO:0003677">
    <property type="term" value="F:DNA binding"/>
    <property type="evidence" value="ECO:0007669"/>
    <property type="project" value="UniProtKB-KW"/>
</dbReference>
<dbReference type="InterPro" id="IPR027417">
    <property type="entry name" value="P-loop_NTPase"/>
</dbReference>
<dbReference type="InterPro" id="IPR011604">
    <property type="entry name" value="PDDEXK-like_dom_sf"/>
</dbReference>
<evidence type="ECO:0000313" key="16">
    <source>
        <dbReference type="Proteomes" id="UP000006772"/>
    </source>
</evidence>
<dbReference type="GO" id="GO:0005524">
    <property type="term" value="F:ATP binding"/>
    <property type="evidence" value="ECO:0007669"/>
    <property type="project" value="UniProtKB-KW"/>
</dbReference>
<evidence type="ECO:0000313" key="15">
    <source>
        <dbReference type="EMBL" id="EOA02750.1"/>
    </source>
</evidence>
<reference evidence="15 16" key="1">
    <citation type="journal article" date="2013" name="Front. Microbiol.">
        <title>The genome of the endophytic bacterium H. frisingense GSF30(T) identifies diverse strategies in the Herbaspirillum genus to interact with plants.</title>
        <authorList>
            <person name="Straub D."/>
            <person name="Rothballer M."/>
            <person name="Hartmann A."/>
            <person name="Ludewig U."/>
        </authorList>
    </citation>
    <scope>NUCLEOTIDE SEQUENCE [LARGE SCALE GENOMIC DNA]</scope>
    <source>
        <strain evidence="15 16">GSF30</strain>
    </source>
</reference>
<keyword evidence="2" id="KW-0479">Metal-binding</keyword>
<dbReference type="SUPFAM" id="SSF52540">
    <property type="entry name" value="P-loop containing nucleoside triphosphate hydrolases"/>
    <property type="match status" value="2"/>
</dbReference>
<dbReference type="SMART" id="SM00488">
    <property type="entry name" value="DEXDc2"/>
    <property type="match status" value="1"/>
</dbReference>
<keyword evidence="8" id="KW-0408">Iron</keyword>
<evidence type="ECO:0000256" key="6">
    <source>
        <dbReference type="ARBA" id="ARBA00022806"/>
    </source>
</evidence>
<dbReference type="PROSITE" id="PS51193">
    <property type="entry name" value="HELICASE_ATP_BIND_2"/>
    <property type="match status" value="1"/>
</dbReference>
<dbReference type="GO" id="GO:0051539">
    <property type="term" value="F:4 iron, 4 sulfur cluster binding"/>
    <property type="evidence" value="ECO:0007669"/>
    <property type="project" value="UniProtKB-KW"/>
</dbReference>
<dbReference type="GO" id="GO:0003678">
    <property type="term" value="F:DNA helicase activity"/>
    <property type="evidence" value="ECO:0007669"/>
    <property type="project" value="InterPro"/>
</dbReference>